<feature type="compositionally biased region" description="Low complexity" evidence="1">
    <location>
        <begin position="359"/>
        <end position="378"/>
    </location>
</feature>
<dbReference type="EMBL" id="CAXIEN010000232">
    <property type="protein sequence ID" value="CAL1288486.1"/>
    <property type="molecule type" value="Genomic_DNA"/>
</dbReference>
<feature type="compositionally biased region" description="Basic and acidic residues" evidence="1">
    <location>
        <begin position="439"/>
        <end position="460"/>
    </location>
</feature>
<feature type="compositionally biased region" description="Basic and acidic residues" evidence="1">
    <location>
        <begin position="642"/>
        <end position="674"/>
    </location>
</feature>
<name>A0AAV2AY19_9ARAC</name>
<feature type="compositionally biased region" description="Polar residues" evidence="1">
    <location>
        <begin position="626"/>
        <end position="641"/>
    </location>
</feature>
<gene>
    <name evidence="3" type="ORF">LARSCL_LOCUS15381</name>
</gene>
<feature type="region of interest" description="Disordered" evidence="1">
    <location>
        <begin position="34"/>
        <end position="58"/>
    </location>
</feature>
<evidence type="ECO:0000256" key="2">
    <source>
        <dbReference type="SAM" id="SignalP"/>
    </source>
</evidence>
<sequence length="782" mass="89025">MNYKMGSALQFAAFFSICWLIPGIITHSNQDEDKRLNKEHSNQNDPRIGDFYFDEQKTNDDNVKTGRVIPQTAWSKEDKEQTQPVENKTGAQFSDEFSFKKALSYVLSILDELKKDVFGIKEMTSLKNTKDLINSGDNVKQNKMKENSDTPLFDASTKDTEFEKKNKEPKSNYIIDYYQNNDIKFVDDDLESSSDESDDSSHKPNEEASLHEISKYKDNTCSSECSEIKRKRDRYPSESEETTTILTSQTKIPYENDKEIDDIKDYKKDYGFKKSSTQPSKTKKNPSKATGKETENTPNSNTGKCVKKNNDNSNHLDEKNELTESTLKSVEIITTRSPENKNFNKAKSELSNQNKTTGKLSKISSSSPDSRSSLKNSKTAGGSDFDSKPGVLGQSTILSSQSSENVINPDIIGRKSYAYGMSSEKLTYKNQQEQITSLKPEKHEQARDNAKSLKNNERAIEYTTVSLQSEEAGSEIPNHEMSTDTEMKDSPNEFKSKRLNLSSYPTTGIISENEPNSKTDGQRTSNSFNFGNTMSPTTSENILNADNLNKDLAGNLNGQKEEKNENEKPNDTQESKNDSKTRGDSETERTKTQLLNNGSEPEKSLKTNKLNDSKRENNKKKEGDNLTANDLPSLQDSNSEIQNHDVKGANKPQEEAQKNNESLNKKDEMHKISPDEEYEYEDDGEYFDISEELTDIEMDEDFYQDQEEEFVTNNRNEEINDEMNPSNTATDLKKEPPISQNAKYMTEEKPQEQYNTFLEYFYKNSNNSFFQSLKKQTNDFSQ</sequence>
<organism evidence="3 4">
    <name type="scientific">Larinioides sclopetarius</name>
    <dbReference type="NCBI Taxonomy" id="280406"/>
    <lineage>
        <taxon>Eukaryota</taxon>
        <taxon>Metazoa</taxon>
        <taxon>Ecdysozoa</taxon>
        <taxon>Arthropoda</taxon>
        <taxon>Chelicerata</taxon>
        <taxon>Arachnida</taxon>
        <taxon>Araneae</taxon>
        <taxon>Araneomorphae</taxon>
        <taxon>Entelegynae</taxon>
        <taxon>Araneoidea</taxon>
        <taxon>Araneidae</taxon>
        <taxon>Larinioides</taxon>
    </lineage>
</organism>
<reference evidence="3 4" key="1">
    <citation type="submission" date="2024-04" db="EMBL/GenBank/DDBJ databases">
        <authorList>
            <person name="Rising A."/>
            <person name="Reimegard J."/>
            <person name="Sonavane S."/>
            <person name="Akerstrom W."/>
            <person name="Nylinder S."/>
            <person name="Hedman E."/>
            <person name="Kallberg Y."/>
        </authorList>
    </citation>
    <scope>NUCLEOTIDE SEQUENCE [LARGE SCALE GENOMIC DNA]</scope>
</reference>
<feature type="compositionally biased region" description="Polar residues" evidence="1">
    <location>
        <begin position="522"/>
        <end position="547"/>
    </location>
</feature>
<dbReference type="Proteomes" id="UP001497382">
    <property type="component" value="Unassembled WGS sequence"/>
</dbReference>
<feature type="compositionally biased region" description="Basic and acidic residues" evidence="1">
    <location>
        <begin position="254"/>
        <end position="272"/>
    </location>
</feature>
<accession>A0AAV2AY19</accession>
<proteinExistence type="predicted"/>
<feature type="region of interest" description="Disordered" evidence="1">
    <location>
        <begin position="713"/>
        <end position="749"/>
    </location>
</feature>
<feature type="chain" id="PRO_5043595329" evidence="2">
    <location>
        <begin position="27"/>
        <end position="782"/>
    </location>
</feature>
<feature type="compositionally biased region" description="Polar residues" evidence="1">
    <location>
        <begin position="393"/>
        <end position="406"/>
    </location>
</feature>
<feature type="compositionally biased region" description="Basic and acidic residues" evidence="1">
    <location>
        <begin position="477"/>
        <end position="496"/>
    </location>
</feature>
<feature type="compositionally biased region" description="Polar residues" evidence="1">
    <location>
        <begin position="323"/>
        <end position="358"/>
    </location>
</feature>
<feature type="region of interest" description="Disordered" evidence="1">
    <location>
        <begin position="436"/>
        <end position="683"/>
    </location>
</feature>
<keyword evidence="4" id="KW-1185">Reference proteome</keyword>
<feature type="compositionally biased region" description="Basic and acidic residues" evidence="1">
    <location>
        <begin position="308"/>
        <end position="322"/>
    </location>
</feature>
<keyword evidence="2" id="KW-0732">Signal</keyword>
<evidence type="ECO:0000313" key="4">
    <source>
        <dbReference type="Proteomes" id="UP001497382"/>
    </source>
</evidence>
<dbReference type="AlphaFoldDB" id="A0AAV2AY19"/>
<protein>
    <submittedName>
        <fullName evidence="3">Uncharacterized protein</fullName>
    </submittedName>
</protein>
<feature type="compositionally biased region" description="Polar residues" evidence="1">
    <location>
        <begin position="499"/>
        <end position="514"/>
    </location>
</feature>
<comment type="caution">
    <text evidence="3">The sequence shown here is derived from an EMBL/GenBank/DDBJ whole genome shotgun (WGS) entry which is preliminary data.</text>
</comment>
<evidence type="ECO:0000313" key="3">
    <source>
        <dbReference type="EMBL" id="CAL1288486.1"/>
    </source>
</evidence>
<feature type="region of interest" description="Disordered" evidence="1">
    <location>
        <begin position="189"/>
        <end position="409"/>
    </location>
</feature>
<feature type="compositionally biased region" description="Basic and acidic residues" evidence="1">
    <location>
        <begin position="600"/>
        <end position="624"/>
    </location>
</feature>
<evidence type="ECO:0000256" key="1">
    <source>
        <dbReference type="SAM" id="MobiDB-lite"/>
    </source>
</evidence>
<feature type="compositionally biased region" description="Basic and acidic residues" evidence="1">
    <location>
        <begin position="559"/>
        <end position="591"/>
    </location>
</feature>
<feature type="compositionally biased region" description="Basic and acidic residues" evidence="1">
    <location>
        <begin position="199"/>
        <end position="218"/>
    </location>
</feature>
<feature type="compositionally biased region" description="Acidic residues" evidence="1">
    <location>
        <begin position="189"/>
        <end position="198"/>
    </location>
</feature>
<feature type="signal peptide" evidence="2">
    <location>
        <begin position="1"/>
        <end position="26"/>
    </location>
</feature>
<feature type="compositionally biased region" description="Basic and acidic residues" evidence="1">
    <location>
        <begin position="226"/>
        <end position="237"/>
    </location>
</feature>